<dbReference type="GO" id="GO:0005525">
    <property type="term" value="F:GTP binding"/>
    <property type="evidence" value="ECO:0007669"/>
    <property type="project" value="UniProtKB-KW"/>
</dbReference>
<evidence type="ECO:0000256" key="1">
    <source>
        <dbReference type="ARBA" id="ARBA00005290"/>
    </source>
</evidence>
<reference evidence="6 7" key="1">
    <citation type="journal article" date="2011" name="J. Gen. Appl. Microbiol.">
        <title>Draft genome sequencing of the enigmatic basidiomycete Mixia osmundae.</title>
        <authorList>
            <person name="Nishida H."/>
            <person name="Nagatsuka Y."/>
            <person name="Sugiyama J."/>
        </authorList>
    </citation>
    <scope>NUCLEOTIDE SEQUENCE [LARGE SCALE GENOMIC DNA]</scope>
    <source>
        <strain evidence="7">CBS 9802 / IAM 14324 / JCM 22182 / KY 12970</strain>
    </source>
</reference>
<reference evidence="6 7" key="2">
    <citation type="journal article" date="2012" name="Open Biol.">
        <title>Characteristics of nucleosomes and linker DNA regions on the genome of the basidiomycete Mixia osmundae revealed by mono- and dinucleosome mapping.</title>
        <authorList>
            <person name="Nishida H."/>
            <person name="Kondo S."/>
            <person name="Matsumoto T."/>
            <person name="Suzuki Y."/>
            <person name="Yoshikawa H."/>
            <person name="Taylor T.D."/>
            <person name="Sugiyama J."/>
        </authorList>
    </citation>
    <scope>NUCLEOTIDE SEQUENCE [LARGE SCALE GENOMIC DNA]</scope>
    <source>
        <strain evidence="7">CBS 9802 / IAM 14324 / JCM 22182 / KY 12970</strain>
    </source>
</reference>
<keyword evidence="4 5" id="KW-0342">GTP-binding</keyword>
<dbReference type="AlphaFoldDB" id="G7E0U3"/>
<evidence type="ECO:0000256" key="5">
    <source>
        <dbReference type="RuleBase" id="RU365059"/>
    </source>
</evidence>
<dbReference type="PANTHER" id="PTHR21231:SF3">
    <property type="entry name" value="GPN-LOOP GTPASE 2"/>
    <property type="match status" value="1"/>
</dbReference>
<dbReference type="PANTHER" id="PTHR21231">
    <property type="entry name" value="XPA-BINDING PROTEIN 1-RELATED"/>
    <property type="match status" value="1"/>
</dbReference>
<proteinExistence type="inferred from homology"/>
<dbReference type="InParanoid" id="G7E0U3"/>
<dbReference type="EMBL" id="BABT02000090">
    <property type="protein sequence ID" value="GAA96453.1"/>
    <property type="molecule type" value="Genomic_DNA"/>
</dbReference>
<dbReference type="FunCoup" id="G7E0U3">
    <property type="interactions" value="645"/>
</dbReference>
<dbReference type="HOGENOM" id="CLU_037460_0_2_1"/>
<evidence type="ECO:0000256" key="4">
    <source>
        <dbReference type="ARBA" id="ARBA00023134"/>
    </source>
</evidence>
<dbReference type="Proteomes" id="UP000009131">
    <property type="component" value="Unassembled WGS sequence"/>
</dbReference>
<dbReference type="InterPro" id="IPR030231">
    <property type="entry name" value="Gpn2"/>
</dbReference>
<accession>G7E0U3</accession>
<evidence type="ECO:0000256" key="2">
    <source>
        <dbReference type="ARBA" id="ARBA00022741"/>
    </source>
</evidence>
<comment type="similarity">
    <text evidence="1 5">Belongs to the GPN-loop GTPase family.</text>
</comment>
<comment type="subunit">
    <text evidence="5">Binds to RNA polymerase II (RNAPII).</text>
</comment>
<name>G7E0U3_MIXOS</name>
<dbReference type="InterPro" id="IPR027417">
    <property type="entry name" value="P-loop_NTPase"/>
</dbReference>
<dbReference type="STRING" id="764103.G7E0U3"/>
<sequence>MKAGILVIGPPGAGKTTFCNGAQQFLEGMQRPVSIVNLDPAEMSPSYEPAFSISELITLKEVMDTFGLGPNGGLLYAMEYLEKNFDWLEESLAKLGKDPFVVFDLPGQVELSTDHQSLKHLTLKLQKLGFQLGVVSMADSYHITDASKYVALLLLSLKMMVQMELPTINVLSKIDLVSKYDKLPFNLEFYTDMQDLSFLETELNKDPRAARFAKLNHAVCELIEDYSFAHTGFETLCVEDKASMAALFQAIDRAIGYIPPGVHAHDRLAGQEPEDLRLTVQPAITSNVGDVQERYVDFPELHRAHELQAWQAEGDAAIDRANEAERSNRIIRAE</sequence>
<evidence type="ECO:0000256" key="3">
    <source>
        <dbReference type="ARBA" id="ARBA00022801"/>
    </source>
</evidence>
<dbReference type="InterPro" id="IPR004130">
    <property type="entry name" value="Gpn"/>
</dbReference>
<dbReference type="CDD" id="cd17871">
    <property type="entry name" value="GPN2"/>
    <property type="match status" value="1"/>
</dbReference>
<dbReference type="GO" id="GO:0005737">
    <property type="term" value="C:cytoplasm"/>
    <property type="evidence" value="ECO:0007669"/>
    <property type="project" value="TreeGrafter"/>
</dbReference>
<dbReference type="GO" id="GO:0003924">
    <property type="term" value="F:GTPase activity"/>
    <property type="evidence" value="ECO:0007669"/>
    <property type="project" value="TreeGrafter"/>
</dbReference>
<organism evidence="6 7">
    <name type="scientific">Mixia osmundae (strain CBS 9802 / IAM 14324 / JCM 22182 / KY 12970)</name>
    <dbReference type="NCBI Taxonomy" id="764103"/>
    <lineage>
        <taxon>Eukaryota</taxon>
        <taxon>Fungi</taxon>
        <taxon>Dikarya</taxon>
        <taxon>Basidiomycota</taxon>
        <taxon>Pucciniomycotina</taxon>
        <taxon>Mixiomycetes</taxon>
        <taxon>Mixiales</taxon>
        <taxon>Mixiaceae</taxon>
        <taxon>Mixia</taxon>
    </lineage>
</organism>
<dbReference type="Pfam" id="PF03029">
    <property type="entry name" value="ATP_bind_1"/>
    <property type="match status" value="1"/>
</dbReference>
<dbReference type="eggNOG" id="KOG1533">
    <property type="taxonomic scope" value="Eukaryota"/>
</dbReference>
<keyword evidence="7" id="KW-1185">Reference proteome</keyword>
<dbReference type="FunFam" id="3.40.50.300:FF:000338">
    <property type="entry name" value="GPN-loop GTPase 2"/>
    <property type="match status" value="1"/>
</dbReference>
<dbReference type="SUPFAM" id="SSF52540">
    <property type="entry name" value="P-loop containing nucleoside triphosphate hydrolases"/>
    <property type="match status" value="1"/>
</dbReference>
<comment type="caution">
    <text evidence="6">The sequence shown here is derived from an EMBL/GenBank/DDBJ whole genome shotgun (WGS) entry which is preliminary data.</text>
</comment>
<keyword evidence="3 5" id="KW-0378">Hydrolase</keyword>
<protein>
    <recommendedName>
        <fullName evidence="5">GPN-loop GTPase 2</fullName>
    </recommendedName>
</protein>
<gene>
    <name evidence="6" type="primary">Mo03120</name>
    <name evidence="6" type="ORF">E5Q_03120</name>
</gene>
<dbReference type="Gene3D" id="3.40.50.300">
    <property type="entry name" value="P-loop containing nucleotide triphosphate hydrolases"/>
    <property type="match status" value="1"/>
</dbReference>
<keyword evidence="2 5" id="KW-0547">Nucleotide-binding</keyword>
<dbReference type="OrthoDB" id="5839at2759"/>
<evidence type="ECO:0000313" key="6">
    <source>
        <dbReference type="EMBL" id="GAA96453.1"/>
    </source>
</evidence>
<comment type="function">
    <text evidence="5">Small GTPase required for proper localization of RNA polymerase II and III (RNAPII and RNAPIII). May act at an RNAP assembly step prior to nuclear import.</text>
</comment>
<evidence type="ECO:0000313" key="7">
    <source>
        <dbReference type="Proteomes" id="UP000009131"/>
    </source>
</evidence>